<reference evidence="2 4" key="2">
    <citation type="submission" date="2018-12" db="EMBL/GenBank/DDBJ databases">
        <authorList>
            <consortium name="Pathogen Informatics"/>
        </authorList>
    </citation>
    <scope>NUCLEOTIDE SEQUENCE [LARGE SCALE GENOMIC DNA]</scope>
    <source>
        <strain evidence="2 4">NCTC12735</strain>
        <plasmid evidence="4">9</plasmid>
    </source>
</reference>
<dbReference type="Proteomes" id="UP000054859">
    <property type="component" value="Unassembled WGS sequence"/>
</dbReference>
<reference evidence="1 3" key="1">
    <citation type="submission" date="2015-11" db="EMBL/GenBank/DDBJ databases">
        <title>Identification of large and diverse effector repertoires of 38 Legionella species.</title>
        <authorList>
            <person name="Burstein D."/>
            <person name="Amaro F."/>
            <person name="Zusman T."/>
            <person name="Lifshitz Z."/>
            <person name="Cohen O."/>
            <person name="Gilbert J.A."/>
            <person name="Pupko T."/>
            <person name="Shuman H.A."/>
            <person name="Segal G."/>
        </authorList>
    </citation>
    <scope>NUCLEOTIDE SEQUENCE [LARGE SCALE GENOMIC DNA]</scope>
    <source>
        <strain evidence="1 3">1762-AUS-E</strain>
    </source>
</reference>
<evidence type="ECO:0000313" key="2">
    <source>
        <dbReference type="EMBL" id="VEH84698.1"/>
    </source>
</evidence>
<dbReference type="EMBL" id="LR134418">
    <property type="protein sequence ID" value="VEH84698.1"/>
    <property type="molecule type" value="Genomic_DNA"/>
</dbReference>
<geneLocation type="plasmid" evidence="2 4">
    <name>9</name>
</geneLocation>
<dbReference type="AlphaFoldDB" id="A0A0W0R366"/>
<evidence type="ECO:0000313" key="3">
    <source>
        <dbReference type="Proteomes" id="UP000054859"/>
    </source>
</evidence>
<dbReference type="KEGG" id="ladl:NCTC12735_00308"/>
<dbReference type="Proteomes" id="UP000281170">
    <property type="component" value="Plasmid 9"/>
</dbReference>
<keyword evidence="3" id="KW-1185">Reference proteome</keyword>
<dbReference type="EMBL" id="LNKA01000001">
    <property type="protein sequence ID" value="KTC65481.1"/>
    <property type="molecule type" value="Genomic_DNA"/>
</dbReference>
<keyword evidence="2" id="KW-0614">Plasmid</keyword>
<name>A0A0W0R366_9GAMM</name>
<sequence>MKFSAYLCARLGLSADQKIRIVPSLLVNQVLSCEMKGTENLVDKQPGYTGNYCPDFCEAPLLDLELPLVLLSDLLEVESALAEVPEPGYK</sequence>
<proteinExistence type="predicted"/>
<gene>
    <name evidence="1" type="ORF">Lade_0139</name>
    <name evidence="2" type="ORF">NCTC12735_00308</name>
</gene>
<evidence type="ECO:0000313" key="1">
    <source>
        <dbReference type="EMBL" id="KTC65481.1"/>
    </source>
</evidence>
<dbReference type="STRING" id="45056.Lade_0139"/>
<protein>
    <submittedName>
        <fullName evidence="1">Uncharacterized protein</fullName>
    </submittedName>
</protein>
<organism evidence="1 3">
    <name type="scientific">Legionella adelaidensis</name>
    <dbReference type="NCBI Taxonomy" id="45056"/>
    <lineage>
        <taxon>Bacteria</taxon>
        <taxon>Pseudomonadati</taxon>
        <taxon>Pseudomonadota</taxon>
        <taxon>Gammaproteobacteria</taxon>
        <taxon>Legionellales</taxon>
        <taxon>Legionellaceae</taxon>
        <taxon>Legionella</taxon>
    </lineage>
</organism>
<evidence type="ECO:0000313" key="4">
    <source>
        <dbReference type="Proteomes" id="UP000281170"/>
    </source>
</evidence>
<accession>A0A0W0R366</accession>